<dbReference type="Proteomes" id="UP000320791">
    <property type="component" value="Unassembled WGS sequence"/>
</dbReference>
<dbReference type="SUPFAM" id="SSF52540">
    <property type="entry name" value="P-loop containing nucleoside triphosphate hydrolases"/>
    <property type="match status" value="1"/>
</dbReference>
<keyword evidence="2" id="KW-0813">Transport</keyword>
<dbReference type="Pfam" id="PF00005">
    <property type="entry name" value="ABC_tran"/>
    <property type="match status" value="1"/>
</dbReference>
<dbReference type="AlphaFoldDB" id="A0A5C5UGM8"/>
<dbReference type="PANTHER" id="PTHR43335:SF4">
    <property type="entry name" value="ABC TRANSPORTER, ATP-BINDING PROTEIN"/>
    <property type="match status" value="1"/>
</dbReference>
<dbReference type="PANTHER" id="PTHR43335">
    <property type="entry name" value="ABC TRANSPORTER, ATP-BINDING PROTEIN"/>
    <property type="match status" value="1"/>
</dbReference>
<evidence type="ECO:0000259" key="5">
    <source>
        <dbReference type="PROSITE" id="PS50893"/>
    </source>
</evidence>
<keyword evidence="3" id="KW-0547">Nucleotide-binding</keyword>
<dbReference type="EMBL" id="VOHM01000016">
    <property type="protein sequence ID" value="TWT24505.1"/>
    <property type="molecule type" value="Genomic_DNA"/>
</dbReference>
<evidence type="ECO:0000256" key="1">
    <source>
        <dbReference type="ARBA" id="ARBA00005417"/>
    </source>
</evidence>
<evidence type="ECO:0000256" key="3">
    <source>
        <dbReference type="ARBA" id="ARBA00022741"/>
    </source>
</evidence>
<sequence>MIEVKGLTKRYGRVTAVDNLSFAVKPGIVTGFLGPNGAGKSTTMRMILGLDRPTAGMALVNGKRYRSLRNPLREVGSLLDAKAVHPNRTAVNHLRWVAASNGIPKRRADEVLGIVGLSDVANKKAGKFSLGMGQRLGLATALLGDPGVLLLDEPVNGLDPEGIRWVRNFLKGLAAEGRTVMVSSHMLSEMALTADHLIVIGRGQLVADSSTYEFIKHSSQRSVVVRTPHVLEFAGVLEEEGVEFTQEEDEEGRLVYVIQDQTTDFVGNLAYSTQINVLELTERKASLEDAFMAMTGHAVEYQAKEQLR</sequence>
<evidence type="ECO:0000256" key="2">
    <source>
        <dbReference type="ARBA" id="ARBA00022448"/>
    </source>
</evidence>
<comment type="similarity">
    <text evidence="1">Belongs to the ABC transporter superfamily.</text>
</comment>
<name>A0A5C5UGM8_9CORY</name>
<accession>A0A5C5UGM8</accession>
<dbReference type="CDD" id="cd03268">
    <property type="entry name" value="ABC_BcrA_bacitracin_resist"/>
    <property type="match status" value="1"/>
</dbReference>
<evidence type="ECO:0000256" key="4">
    <source>
        <dbReference type="ARBA" id="ARBA00022840"/>
    </source>
</evidence>
<comment type="caution">
    <text evidence="6">The sequence shown here is derived from an EMBL/GenBank/DDBJ whole genome shotgun (WGS) entry which is preliminary data.</text>
</comment>
<dbReference type="PROSITE" id="PS50893">
    <property type="entry name" value="ABC_TRANSPORTER_2"/>
    <property type="match status" value="1"/>
</dbReference>
<dbReference type="InterPro" id="IPR003593">
    <property type="entry name" value="AAA+_ATPase"/>
</dbReference>
<dbReference type="GO" id="GO:0016887">
    <property type="term" value="F:ATP hydrolysis activity"/>
    <property type="evidence" value="ECO:0007669"/>
    <property type="project" value="InterPro"/>
</dbReference>
<dbReference type="InterPro" id="IPR027417">
    <property type="entry name" value="P-loop_NTPase"/>
</dbReference>
<dbReference type="Gene3D" id="3.40.50.300">
    <property type="entry name" value="P-loop containing nucleotide triphosphate hydrolases"/>
    <property type="match status" value="1"/>
</dbReference>
<dbReference type="GO" id="GO:0005524">
    <property type="term" value="F:ATP binding"/>
    <property type="evidence" value="ECO:0007669"/>
    <property type="project" value="UniProtKB-KW"/>
</dbReference>
<protein>
    <submittedName>
        <fullName evidence="6">ABC transporter ATP-binding protein</fullName>
    </submittedName>
</protein>
<dbReference type="InterPro" id="IPR003439">
    <property type="entry name" value="ABC_transporter-like_ATP-bd"/>
</dbReference>
<evidence type="ECO:0000313" key="6">
    <source>
        <dbReference type="EMBL" id="TWT24505.1"/>
    </source>
</evidence>
<reference evidence="6 7" key="1">
    <citation type="submission" date="2019-08" db="EMBL/GenBank/DDBJ databases">
        <authorList>
            <person name="Lei W."/>
        </authorList>
    </citation>
    <scope>NUCLEOTIDE SEQUENCE [LARGE SCALE GENOMIC DNA]</scope>
    <source>
        <strain evidence="6 7">CCUG 58627</strain>
    </source>
</reference>
<keyword evidence="7" id="KW-1185">Reference proteome</keyword>
<dbReference type="RefSeq" id="WP_146324604.1">
    <property type="nucleotide sequence ID" value="NZ_BAABLR010000070.1"/>
</dbReference>
<evidence type="ECO:0000313" key="7">
    <source>
        <dbReference type="Proteomes" id="UP000320791"/>
    </source>
</evidence>
<proteinExistence type="inferred from homology"/>
<dbReference type="OrthoDB" id="9804819at2"/>
<gene>
    <name evidence="6" type="ORF">FRX94_08005</name>
</gene>
<keyword evidence="4 6" id="KW-0067">ATP-binding</keyword>
<organism evidence="6 7">
    <name type="scientific">Corynebacterium canis</name>
    <dbReference type="NCBI Taxonomy" id="679663"/>
    <lineage>
        <taxon>Bacteria</taxon>
        <taxon>Bacillati</taxon>
        <taxon>Actinomycetota</taxon>
        <taxon>Actinomycetes</taxon>
        <taxon>Mycobacteriales</taxon>
        <taxon>Corynebacteriaceae</taxon>
        <taxon>Corynebacterium</taxon>
    </lineage>
</organism>
<dbReference type="SMART" id="SM00382">
    <property type="entry name" value="AAA"/>
    <property type="match status" value="1"/>
</dbReference>
<feature type="domain" description="ABC transporter" evidence="5">
    <location>
        <begin position="2"/>
        <end position="227"/>
    </location>
</feature>